<proteinExistence type="inferred from homology"/>
<evidence type="ECO:0000256" key="1">
    <source>
        <dbReference type="ARBA" id="ARBA00008455"/>
    </source>
</evidence>
<dbReference type="GO" id="GO:0007156">
    <property type="term" value="P:homophilic cell adhesion via plasma membrane adhesion molecules"/>
    <property type="evidence" value="ECO:0007669"/>
    <property type="project" value="InterPro"/>
</dbReference>
<dbReference type="Pfam" id="PF07705">
    <property type="entry name" value="CARDB"/>
    <property type="match status" value="1"/>
</dbReference>
<dbReference type="Pfam" id="PF00112">
    <property type="entry name" value="Peptidase_C1"/>
    <property type="match status" value="1"/>
</dbReference>
<dbReference type="InterPro" id="IPR038765">
    <property type="entry name" value="Papain-like_cys_pep_sf"/>
</dbReference>
<dbReference type="Proteomes" id="UP000663720">
    <property type="component" value="Chromosome"/>
</dbReference>
<feature type="domain" description="Cadherin" evidence="3">
    <location>
        <begin position="203"/>
        <end position="311"/>
    </location>
</feature>
<protein>
    <submittedName>
        <fullName evidence="4">Peptidase, C1A family</fullName>
    </submittedName>
</protein>
<dbReference type="InterPro" id="IPR002126">
    <property type="entry name" value="Cadherin-like_dom"/>
</dbReference>
<keyword evidence="5" id="KW-1185">Reference proteome</keyword>
<evidence type="ECO:0000313" key="4">
    <source>
        <dbReference type="EMBL" id="QTA80582.1"/>
    </source>
</evidence>
<sequence>MVTKKNFVLGITLAMAFIIGLQGGALSDRTVCAAEWVKISGTVSYNGTPLCAMVLANGQYIFSCAGDGGYELNVPLDSNGEITLFAFCDGLAPFKKVLNSLQAKDFEISMSPDLSGNHISVTADLTPSNSGRVKISGTVSYNGTPLCAMVLANGQYMFSCAGDGKYELEVPLDTYGKVTLFSFCDGLQPFKKTLPDADIGNHKPVVYPASLSTDLSIPYMEHQLIASDSDNDRLIYELIAPSSGSGYSDAFISPDTGVLYVTLSNDGTRSVILPYHVSDGKIFSESAEIIIDIIDTSEEQSFGGNEIAPEVYAGFGRAVFRGNLQGAPGSTPTMPSSIDLSGNFPSPGDQGGQGSCSGWATAYALKTYQEKSEMGWSLNTSSHLFSPAFVYNQINRGGDNGAYIYEALELIVRKGCATLASMPYDQNDYRTQPDVQASQEALNFKAVEFKTINSTESIKSALVNRQAVVIGLQLYNSFQQLRGINSVYNAKSGGYLGYHFVTITGYDDNLYNGVFRVINSWGQDWGDSGYFWLPYNSDTIEEAYILEDTENNIINDPDDDPVRPEPTDNMPNFEVQSWTANYNPKPRGEGSLQWKVVNTGTGTAPAGADVNFMLSKDQTLTSGDIYVIYEEIQFDLNPGHSVYRDENNSIPFQFPDTLEEGIYYMAVWIDDLNEIRESDENDNISWGSNQVMIENSLPDIEVETWYAEWDDYGYGKLTYRIKNNGKSIADNTDWDINLVLSPDEEIGNDNEIFLFYEDAGYSLEPDITVYRDDNSAASFYLHQDAFGSAVPAGTYYMAVWVDDLNEVEESNELNNSSIGWSTIEIGGYSRSAAVPVNRVRRLNGLNTIETGEDSSSAAGGKAYNGRKLPPSDVLMRKVQIADTQDGGRSLKFLDEQPVASPNTSKGTVLLPKTVSSKNHVIFPVAEDIPMQEAVVVPK</sequence>
<dbReference type="AlphaFoldDB" id="A0A975B8F3"/>
<dbReference type="PANTHER" id="PTHR12411">
    <property type="entry name" value="CYSTEINE PROTEASE FAMILY C1-RELATED"/>
    <property type="match status" value="1"/>
</dbReference>
<dbReference type="InterPro" id="IPR011044">
    <property type="entry name" value="Quino_amine_DH_bsu"/>
</dbReference>
<evidence type="ECO:0000313" key="5">
    <source>
        <dbReference type="Proteomes" id="UP000663720"/>
    </source>
</evidence>
<dbReference type="InterPro" id="IPR013128">
    <property type="entry name" value="Peptidase_C1A"/>
</dbReference>
<gene>
    <name evidence="4" type="ORF">dnl_28890</name>
</gene>
<dbReference type="KEGG" id="dli:dnl_28890"/>
<dbReference type="GO" id="GO:0006508">
    <property type="term" value="P:proteolysis"/>
    <property type="evidence" value="ECO:0007669"/>
    <property type="project" value="InterPro"/>
</dbReference>
<dbReference type="CDD" id="cd02619">
    <property type="entry name" value="Peptidase_C1"/>
    <property type="match status" value="1"/>
</dbReference>
<accession>A0A975B8F3</accession>
<dbReference type="GO" id="GO:0008234">
    <property type="term" value="F:cysteine-type peptidase activity"/>
    <property type="evidence" value="ECO:0007669"/>
    <property type="project" value="InterPro"/>
</dbReference>
<dbReference type="SUPFAM" id="SSF54001">
    <property type="entry name" value="Cysteine proteinases"/>
    <property type="match status" value="1"/>
</dbReference>
<dbReference type="RefSeq" id="WP_207692214.1">
    <property type="nucleotide sequence ID" value="NZ_CP061799.1"/>
</dbReference>
<name>A0A975B8F3_9BACT</name>
<dbReference type="SMART" id="SM00645">
    <property type="entry name" value="Pept_C1"/>
    <property type="match status" value="1"/>
</dbReference>
<dbReference type="SUPFAM" id="SSF50969">
    <property type="entry name" value="YVTN repeat-like/Quinoprotein amine dehydrogenase"/>
    <property type="match status" value="1"/>
</dbReference>
<dbReference type="InterPro" id="IPR013783">
    <property type="entry name" value="Ig-like_fold"/>
</dbReference>
<dbReference type="InterPro" id="IPR000668">
    <property type="entry name" value="Peptidase_C1A_C"/>
</dbReference>
<feature type="region of interest" description="Disordered" evidence="2">
    <location>
        <begin position="850"/>
        <end position="869"/>
    </location>
</feature>
<dbReference type="Gene3D" id="2.60.40.10">
    <property type="entry name" value="Immunoglobulins"/>
    <property type="match status" value="2"/>
</dbReference>
<organism evidence="4 5">
    <name type="scientific">Desulfonema limicola</name>
    <dbReference type="NCBI Taxonomy" id="45656"/>
    <lineage>
        <taxon>Bacteria</taxon>
        <taxon>Pseudomonadati</taxon>
        <taxon>Thermodesulfobacteriota</taxon>
        <taxon>Desulfobacteria</taxon>
        <taxon>Desulfobacterales</taxon>
        <taxon>Desulfococcaceae</taxon>
        <taxon>Desulfonema</taxon>
    </lineage>
</organism>
<comment type="similarity">
    <text evidence="1">Belongs to the peptidase C1 family.</text>
</comment>
<evidence type="ECO:0000259" key="3">
    <source>
        <dbReference type="PROSITE" id="PS50268"/>
    </source>
</evidence>
<dbReference type="GO" id="GO:0016020">
    <property type="term" value="C:membrane"/>
    <property type="evidence" value="ECO:0007669"/>
    <property type="project" value="InterPro"/>
</dbReference>
<reference evidence="4" key="1">
    <citation type="journal article" date="2021" name="Microb. Physiol.">
        <title>Proteogenomic Insights into the Physiology of Marine, Sulfate-Reducing, Filamentous Desulfonema limicola and Desulfonema magnum.</title>
        <authorList>
            <person name="Schnaars V."/>
            <person name="Wohlbrand L."/>
            <person name="Scheve S."/>
            <person name="Hinrichs C."/>
            <person name="Reinhardt R."/>
            <person name="Rabus R."/>
        </authorList>
    </citation>
    <scope>NUCLEOTIDE SEQUENCE</scope>
    <source>
        <strain evidence="4">5ac10</strain>
    </source>
</reference>
<dbReference type="PROSITE" id="PS50268">
    <property type="entry name" value="CADHERIN_2"/>
    <property type="match status" value="1"/>
</dbReference>
<dbReference type="GO" id="GO:0005509">
    <property type="term" value="F:calcium ion binding"/>
    <property type="evidence" value="ECO:0007669"/>
    <property type="project" value="InterPro"/>
</dbReference>
<dbReference type="EMBL" id="CP061799">
    <property type="protein sequence ID" value="QTA80582.1"/>
    <property type="molecule type" value="Genomic_DNA"/>
</dbReference>
<dbReference type="InterPro" id="IPR011635">
    <property type="entry name" value="CARDB"/>
</dbReference>
<dbReference type="Gene3D" id="3.90.70.10">
    <property type="entry name" value="Cysteine proteinases"/>
    <property type="match status" value="1"/>
</dbReference>
<evidence type="ECO:0000256" key="2">
    <source>
        <dbReference type="SAM" id="MobiDB-lite"/>
    </source>
</evidence>